<sequence>MLNQATPDNTKLKHLDFHFLFFTLQLVHSLYELVEHKLCINRT</sequence>
<name>R7H0V0_9BACT</name>
<comment type="caution">
    <text evidence="1">The sequence shown here is derived from an EMBL/GenBank/DDBJ whole genome shotgun (WGS) entry which is preliminary data.</text>
</comment>
<evidence type="ECO:0000313" key="1">
    <source>
        <dbReference type="EMBL" id="CDE32990.1"/>
    </source>
</evidence>
<protein>
    <submittedName>
        <fullName evidence="1">Uncharacterized protein</fullName>
    </submittedName>
</protein>
<dbReference type="Proteomes" id="UP000018072">
    <property type="component" value="Unassembled WGS sequence"/>
</dbReference>
<proteinExistence type="predicted"/>
<dbReference type="EMBL" id="CBIT010000159">
    <property type="protein sequence ID" value="CDE32990.1"/>
    <property type="molecule type" value="Genomic_DNA"/>
</dbReference>
<reference evidence="1" key="1">
    <citation type="submission" date="2012-11" db="EMBL/GenBank/DDBJ databases">
        <title>Dependencies among metagenomic species, viruses, plasmids and units of genetic variation.</title>
        <authorList>
            <person name="Nielsen H.B."/>
            <person name="Almeida M."/>
            <person name="Juncker A.S."/>
            <person name="Rasmussen S."/>
            <person name="Li J."/>
            <person name="Sunagawa S."/>
            <person name="Plichta D."/>
            <person name="Gautier L."/>
            <person name="Le Chatelier E."/>
            <person name="Peletier E."/>
            <person name="Bonde I."/>
            <person name="Nielsen T."/>
            <person name="Manichanh C."/>
            <person name="Arumugam M."/>
            <person name="Batto J."/>
            <person name="Santos M.B.Q.D."/>
            <person name="Blom N."/>
            <person name="Borruel N."/>
            <person name="Burgdorf K.S."/>
            <person name="Boumezbeur F."/>
            <person name="Casellas F."/>
            <person name="Dore J."/>
            <person name="Guarner F."/>
            <person name="Hansen T."/>
            <person name="Hildebrand F."/>
            <person name="Kaas R.S."/>
            <person name="Kennedy S."/>
            <person name="Kristiansen K."/>
            <person name="Kultima J.R."/>
            <person name="Leonard P."/>
            <person name="Levenez F."/>
            <person name="Lund O."/>
            <person name="Moumen B."/>
            <person name="Le Paslier D."/>
            <person name="Pons N."/>
            <person name="Pedersen O."/>
            <person name="Prifti E."/>
            <person name="Qin J."/>
            <person name="Raes J."/>
            <person name="Tap J."/>
            <person name="Tims S."/>
            <person name="Ussery D.W."/>
            <person name="Yamada T."/>
            <person name="MetaHit consortium"/>
            <person name="Renault P."/>
            <person name="Sicheritz-Ponten T."/>
            <person name="Bork P."/>
            <person name="Wang J."/>
            <person name="Brunak S."/>
            <person name="Ehrlich S.D."/>
        </authorList>
    </citation>
    <scope>NUCLEOTIDE SEQUENCE [LARGE SCALE GENOMIC DNA]</scope>
</reference>
<dbReference type="AlphaFoldDB" id="R7H0V0"/>
<accession>R7H0V0</accession>
<gene>
    <name evidence="1" type="ORF">BN741_01453</name>
</gene>
<organism evidence="1">
    <name type="scientific">Leyella stercorea CAG:629</name>
    <dbReference type="NCBI Taxonomy" id="1263103"/>
    <lineage>
        <taxon>Bacteria</taxon>
        <taxon>Pseudomonadati</taxon>
        <taxon>Bacteroidota</taxon>
        <taxon>Bacteroidia</taxon>
        <taxon>Bacteroidales</taxon>
        <taxon>Prevotellaceae</taxon>
        <taxon>Leyella</taxon>
    </lineage>
</organism>